<accession>A0ABU9QIM4</accession>
<evidence type="ECO:0000259" key="2">
    <source>
        <dbReference type="Pfam" id="PF13676"/>
    </source>
</evidence>
<proteinExistence type="predicted"/>
<dbReference type="InterPro" id="IPR035897">
    <property type="entry name" value="Toll_tir_struct_dom_sf"/>
</dbReference>
<feature type="compositionally biased region" description="Low complexity" evidence="1">
    <location>
        <begin position="169"/>
        <end position="179"/>
    </location>
</feature>
<feature type="compositionally biased region" description="Polar residues" evidence="1">
    <location>
        <begin position="157"/>
        <end position="168"/>
    </location>
</feature>
<dbReference type="SUPFAM" id="SSF52200">
    <property type="entry name" value="Toll/Interleukin receptor TIR domain"/>
    <property type="match status" value="1"/>
</dbReference>
<evidence type="ECO:0000256" key="1">
    <source>
        <dbReference type="SAM" id="MobiDB-lite"/>
    </source>
</evidence>
<sequence length="361" mass="39086">MRPIFISYRREDSEGQAGRLFESLREVFGEHTVFMDVATIEPGADFRRAIETNIDKCAVLLSLIGRTWLTVTDRDGKRRLDNPGDFVRIETASALKRGVTVIPVLVQGAAMPQEADLPADIKDLAYRNSVELTHARWDSDMQLLINALREHADNDTADSTGGNDTGADTSTVTSTVTSRTSRKTNVNRNGSDGSGNKRIWTIGGAVAAVALMGAVVLKLSGPGHEAKADTPPVSAPVQAVASQPHNPPDQMVSRKELQRAAHLRGACVKPFIWRQAEPGDKVCVTQETQTRILAENRAASENRSPNGGAYGPDTCKTGFVWRNAFEGDVVCVTPESRDMTANDNSLGARRIVPLPQQSSAQ</sequence>
<feature type="region of interest" description="Disordered" evidence="1">
    <location>
        <begin position="153"/>
        <end position="198"/>
    </location>
</feature>
<organism evidence="3 4">
    <name type="scientific">Paraburkholderia sabiae</name>
    <dbReference type="NCBI Taxonomy" id="273251"/>
    <lineage>
        <taxon>Bacteria</taxon>
        <taxon>Pseudomonadati</taxon>
        <taxon>Pseudomonadota</taxon>
        <taxon>Betaproteobacteria</taxon>
        <taxon>Burkholderiales</taxon>
        <taxon>Burkholderiaceae</taxon>
        <taxon>Paraburkholderia</taxon>
    </lineage>
</organism>
<dbReference type="Gene3D" id="3.40.50.10140">
    <property type="entry name" value="Toll/interleukin-1 receptor homology (TIR) domain"/>
    <property type="match status" value="1"/>
</dbReference>
<dbReference type="RefSeq" id="WP_201653630.1">
    <property type="nucleotide sequence ID" value="NZ_CAJHCS010000018.1"/>
</dbReference>
<reference evidence="3 4" key="1">
    <citation type="submission" date="2024-01" db="EMBL/GenBank/DDBJ databases">
        <title>The diversity of rhizobia nodulating Mimosa spp. in eleven states of Brazil covering several biomes is determined by host plant, location, and edaphic factors.</title>
        <authorList>
            <person name="Rouws L."/>
            <person name="Barauna A."/>
            <person name="Beukes C."/>
            <person name="De Faria S.M."/>
            <person name="Gross E."/>
            <person name="Dos Reis Junior F.B."/>
            <person name="Simon M."/>
            <person name="Maluk M."/>
            <person name="Odee D.W."/>
            <person name="Kenicer G."/>
            <person name="Young J.P.W."/>
            <person name="Reis V.M."/>
            <person name="Zilli J."/>
            <person name="James E.K."/>
        </authorList>
    </citation>
    <scope>NUCLEOTIDE SEQUENCE [LARGE SCALE GENOMIC DNA]</scope>
    <source>
        <strain evidence="3 4">JPY77</strain>
    </source>
</reference>
<name>A0ABU9QIM4_9BURK</name>
<dbReference type="EMBL" id="JAZHGC010000022">
    <property type="protein sequence ID" value="MEM5288955.1"/>
    <property type="molecule type" value="Genomic_DNA"/>
</dbReference>
<dbReference type="Proteomes" id="UP001494588">
    <property type="component" value="Unassembled WGS sequence"/>
</dbReference>
<evidence type="ECO:0000313" key="4">
    <source>
        <dbReference type="Proteomes" id="UP001494588"/>
    </source>
</evidence>
<comment type="caution">
    <text evidence="3">The sequence shown here is derived from an EMBL/GenBank/DDBJ whole genome shotgun (WGS) entry which is preliminary data.</text>
</comment>
<dbReference type="Pfam" id="PF13676">
    <property type="entry name" value="TIR_2"/>
    <property type="match status" value="1"/>
</dbReference>
<protein>
    <submittedName>
        <fullName evidence="3">Toll/interleukin-1 receptor domain-containing protein</fullName>
    </submittedName>
</protein>
<feature type="domain" description="TIR" evidence="2">
    <location>
        <begin position="4"/>
        <end position="138"/>
    </location>
</feature>
<keyword evidence="3" id="KW-0675">Receptor</keyword>
<dbReference type="InterPro" id="IPR000157">
    <property type="entry name" value="TIR_dom"/>
</dbReference>
<evidence type="ECO:0000313" key="3">
    <source>
        <dbReference type="EMBL" id="MEM5288955.1"/>
    </source>
</evidence>
<feature type="region of interest" description="Disordered" evidence="1">
    <location>
        <begin position="337"/>
        <end position="361"/>
    </location>
</feature>
<keyword evidence="4" id="KW-1185">Reference proteome</keyword>
<gene>
    <name evidence="3" type="ORF">V4C55_24795</name>
</gene>